<name>A0A061RWB4_9CHLO</name>
<evidence type="ECO:0000256" key="1">
    <source>
        <dbReference type="ARBA" id="ARBA00004138"/>
    </source>
</evidence>
<protein>
    <submittedName>
        <fullName evidence="7">Uncharacterized protein</fullName>
    </submittedName>
</protein>
<sequence>MQARPTAWSERPDIRPMLEEFQTIYENRQRDAILKPERELPERFADATRWKYRTAKQEHPVYSTSNNTYGASAPAQQQMVKVYHGIDGSFTNGFNNNFKKPALNTSKTRSRVHGELDEF</sequence>
<evidence type="ECO:0000256" key="5">
    <source>
        <dbReference type="ARBA" id="ARBA00023273"/>
    </source>
</evidence>
<dbReference type="EMBL" id="GBEZ01009331">
    <property type="protein sequence ID" value="JAC76248.1"/>
    <property type="molecule type" value="Transcribed_RNA"/>
</dbReference>
<proteinExistence type="inferred from homology"/>
<dbReference type="GO" id="GO:0035082">
    <property type="term" value="P:axoneme assembly"/>
    <property type="evidence" value="ECO:0007669"/>
    <property type="project" value="InterPro"/>
</dbReference>
<evidence type="ECO:0000256" key="2">
    <source>
        <dbReference type="ARBA" id="ARBA00004245"/>
    </source>
</evidence>
<dbReference type="PANTHER" id="PTHR20899:SF1">
    <property type="entry name" value="PIERCER OF MICROTUBULE WALL 1 PROTEIN"/>
    <property type="match status" value="1"/>
</dbReference>
<dbReference type="AlphaFoldDB" id="A0A061RWB4"/>
<accession>A0A061RWB4</accession>
<keyword evidence="4" id="KW-0206">Cytoskeleton</keyword>
<reference evidence="7" key="1">
    <citation type="submission" date="2014-05" db="EMBL/GenBank/DDBJ databases">
        <title>The transcriptome of the halophilic microalga Tetraselmis sp. GSL018 isolated from the Great Salt Lake, Utah.</title>
        <authorList>
            <person name="Jinkerson R.E."/>
            <person name="D'Adamo S."/>
            <person name="Posewitz M.C."/>
        </authorList>
    </citation>
    <scope>NUCLEOTIDE SEQUENCE</scope>
    <source>
        <strain evidence="7">GSL018</strain>
    </source>
</reference>
<keyword evidence="3" id="KW-0963">Cytoplasm</keyword>
<organism evidence="7">
    <name type="scientific">Tetraselmis sp. GSL018</name>
    <dbReference type="NCBI Taxonomy" id="582737"/>
    <lineage>
        <taxon>Eukaryota</taxon>
        <taxon>Viridiplantae</taxon>
        <taxon>Chlorophyta</taxon>
        <taxon>core chlorophytes</taxon>
        <taxon>Chlorodendrophyceae</taxon>
        <taxon>Chlorodendrales</taxon>
        <taxon>Chlorodendraceae</taxon>
        <taxon>Tetraselmis</taxon>
    </lineage>
</organism>
<comment type="subcellular location">
    <subcellularLocation>
        <location evidence="1">Cell projection</location>
        <location evidence="1">Cilium</location>
    </subcellularLocation>
    <subcellularLocation>
        <location evidence="2">Cytoplasm</location>
        <location evidence="2">Cytoskeleton</location>
    </subcellularLocation>
</comment>
<gene>
    <name evidence="7" type="ORF">TSPGSL018_20689</name>
</gene>
<dbReference type="InterPro" id="IPR026507">
    <property type="entry name" value="PIRC1/2"/>
</dbReference>
<evidence type="ECO:0000313" key="7">
    <source>
        <dbReference type="EMBL" id="JAC76248.1"/>
    </source>
</evidence>
<evidence type="ECO:0000256" key="6">
    <source>
        <dbReference type="ARBA" id="ARBA00038014"/>
    </source>
</evidence>
<dbReference type="GO" id="GO:0005879">
    <property type="term" value="C:axonemal microtubule"/>
    <property type="evidence" value="ECO:0007669"/>
    <property type="project" value="InterPro"/>
</dbReference>
<keyword evidence="5" id="KW-0966">Cell projection</keyword>
<evidence type="ECO:0000256" key="4">
    <source>
        <dbReference type="ARBA" id="ARBA00023212"/>
    </source>
</evidence>
<comment type="similarity">
    <text evidence="6">Belongs to the PIERCE1 family.</text>
</comment>
<dbReference type="Pfam" id="PF14892">
    <property type="entry name" value="PIRC1_2"/>
    <property type="match status" value="1"/>
</dbReference>
<evidence type="ECO:0000256" key="3">
    <source>
        <dbReference type="ARBA" id="ARBA00022490"/>
    </source>
</evidence>
<dbReference type="PANTHER" id="PTHR20899">
    <property type="entry name" value="PIERCE HOMOLOG"/>
    <property type="match status" value="1"/>
</dbReference>